<name>A0A847SP32_9BACT</name>
<protein>
    <submittedName>
        <fullName evidence="1">DUF3800 domain-containing protein</fullName>
    </submittedName>
</protein>
<dbReference type="Pfam" id="PF12686">
    <property type="entry name" value="DUF3800"/>
    <property type="match status" value="1"/>
</dbReference>
<accession>A0A847SP32</accession>
<dbReference type="EMBL" id="JABAHZ010000006">
    <property type="protein sequence ID" value="NLR81623.1"/>
    <property type="molecule type" value="Genomic_DNA"/>
</dbReference>
<sequence>MKFCLYLDESGDHGLTQINSGFPVFLLCGILLSETDYPALRDNINAIKNEFWGNKHVIFHSRDIRKCNNEFAILFDLNVKERFYERINNLISQNNYVVIASAIQKDEYIKRYGLLSSGVYEIALSFIIERAIFFLDDVRASGKELEIIIEKRGKKEDKQLEEHFQRLLSRGTGYVNAERLKTYNLSIIFKGKKENINGLQLSDLIAYPIATFVIDMKRVNLAFKIIASKIYTKNGKMYGLKVFP</sequence>
<gene>
    <name evidence="1" type="ORF">HGH91_23560</name>
</gene>
<evidence type="ECO:0000313" key="1">
    <source>
        <dbReference type="EMBL" id="NLR81623.1"/>
    </source>
</evidence>
<keyword evidence="2" id="KW-1185">Reference proteome</keyword>
<dbReference type="Proteomes" id="UP000552864">
    <property type="component" value="Unassembled WGS sequence"/>
</dbReference>
<organism evidence="1 2">
    <name type="scientific">Chitinophaga eiseniae</name>
    <dbReference type="NCBI Taxonomy" id="634771"/>
    <lineage>
        <taxon>Bacteria</taxon>
        <taxon>Pseudomonadati</taxon>
        <taxon>Bacteroidota</taxon>
        <taxon>Chitinophagia</taxon>
        <taxon>Chitinophagales</taxon>
        <taxon>Chitinophagaceae</taxon>
        <taxon>Chitinophaga</taxon>
    </lineage>
</organism>
<proteinExistence type="predicted"/>
<dbReference type="AlphaFoldDB" id="A0A847SP32"/>
<dbReference type="RefSeq" id="WP_168741247.1">
    <property type="nucleotide sequence ID" value="NZ_JABAHZ010000006.1"/>
</dbReference>
<comment type="caution">
    <text evidence="1">The sequence shown here is derived from an EMBL/GenBank/DDBJ whole genome shotgun (WGS) entry which is preliminary data.</text>
</comment>
<evidence type="ECO:0000313" key="2">
    <source>
        <dbReference type="Proteomes" id="UP000552864"/>
    </source>
</evidence>
<reference evidence="1 2" key="1">
    <citation type="submission" date="2020-04" db="EMBL/GenBank/DDBJ databases">
        <authorList>
            <person name="Yin C."/>
        </authorList>
    </citation>
    <scope>NUCLEOTIDE SEQUENCE [LARGE SCALE GENOMIC DNA]</scope>
    <source>
        <strain evidence="1 2">Ak56</strain>
    </source>
</reference>
<dbReference type="InterPro" id="IPR024524">
    <property type="entry name" value="DUF3800"/>
</dbReference>